<dbReference type="SUPFAM" id="SSF48208">
    <property type="entry name" value="Six-hairpin glycosidases"/>
    <property type="match status" value="1"/>
</dbReference>
<feature type="signal peptide" evidence="4">
    <location>
        <begin position="1"/>
        <end position="18"/>
    </location>
</feature>
<dbReference type="Gene3D" id="2.70.98.10">
    <property type="match status" value="1"/>
</dbReference>
<evidence type="ECO:0000313" key="7">
    <source>
        <dbReference type="EMBL" id="QDA60420.1"/>
    </source>
</evidence>
<accession>A0A5B7ZZI2</accession>
<keyword evidence="8" id="KW-1185">Reference proteome</keyword>
<dbReference type="InterPro" id="IPR008928">
    <property type="entry name" value="6-hairpin_glycosidase_sf"/>
</dbReference>
<dbReference type="InterPro" id="IPR014718">
    <property type="entry name" value="GH-type_carb-bd"/>
</dbReference>
<dbReference type="PANTHER" id="PTHR12143">
    <property type="entry name" value="PEPTIDE N-GLYCANASE PNGASE -RELATED"/>
    <property type="match status" value="1"/>
</dbReference>
<comment type="subunit">
    <text evidence="2">Monomer.</text>
</comment>
<dbReference type="GO" id="GO:0006516">
    <property type="term" value="P:glycoprotein catabolic process"/>
    <property type="evidence" value="ECO:0007669"/>
    <property type="project" value="TreeGrafter"/>
</dbReference>
<proteinExistence type="predicted"/>
<feature type="chain" id="PRO_5022772627" evidence="4">
    <location>
        <begin position="19"/>
        <end position="690"/>
    </location>
</feature>
<reference evidence="7 8" key="1">
    <citation type="submission" date="2019-06" db="EMBL/GenBank/DDBJ databases">
        <authorList>
            <person name="Srinivasan S."/>
        </authorList>
    </citation>
    <scope>NUCLEOTIDE SEQUENCE [LARGE SCALE GENOMIC DNA]</scope>
    <source>
        <strain evidence="7 8">17J68-5</strain>
    </source>
</reference>
<keyword evidence="4" id="KW-0732">Signal</keyword>
<evidence type="ECO:0000256" key="1">
    <source>
        <dbReference type="ARBA" id="ARBA00001913"/>
    </source>
</evidence>
<sequence>MKYFWWVWLVLLPRLGGAQSLTPAEQVNVFLGSSGDHGQLSPAASYPFSMVSLGPQTYPNTHTGYEHLARKFLGFTHNRFEGVGCQGSGGNLLVKPFMGANPAQTELLKTAEQAEPGYYSVAFKNGQKAELTVAQKVGLHRYYFPAGERGLFFDLSHSFVNRFRQEQHTTQGATLSGWIEAATTCDAGVYKIYYYLEITQSVQWETTDLHQLIARLPAGAAGEVEMRVAFSSVSVEHARAALAARRTATFEALRQESRQAWNALLTHVQVKGEPAREKLFYSLLYRTLQSPYVVSEPDGTYRAIDGSLQKAPRPVYNGWAVWDNYHTQLPLLSLVYPSEYQNIAFSLANLYRFGKKDFATAHEPSPTVRTEHTIVVLLDAYRKGYAVDLRGIRDSLLSEVNRLDYSHPDKALESSYDAWALAEILGELKEKKLSAQYRRKALQYKELWQKDFQDLTKPDVDKLPARGMYQGTIWQYRWAVPFDVKGLMELMGGEPVFRTQLDAFFGGDYYNHANETDLQAPALYNATREPWKSQALMHQLAVDTVVQHYFNDNSRGIDPYIGRIYQNQPQAYVRTMDDDAGAMSAWYVWSACGLMPACVGSPVYYLTLPLFQELTLQVAAKKRLVIRVENYAPARRYIQAARLNGKAIDRNWLTHKELSAGGELMLVASDTPNTQWGLQHPWVTDGQGAN</sequence>
<dbReference type="GO" id="GO:0030246">
    <property type="term" value="F:carbohydrate binding"/>
    <property type="evidence" value="ECO:0007669"/>
    <property type="project" value="InterPro"/>
</dbReference>
<dbReference type="Gene3D" id="1.20.1050.60">
    <property type="entry name" value="alpha-1,2-mannosidase"/>
    <property type="match status" value="1"/>
</dbReference>
<comment type="cofactor">
    <cofactor evidence="1">
        <name>Ca(2+)</name>
        <dbReference type="ChEBI" id="CHEBI:29108"/>
    </cofactor>
</comment>
<dbReference type="OrthoDB" id="9804511at2"/>
<gene>
    <name evidence="7" type="ORF">FHG12_09985</name>
</gene>
<evidence type="ECO:0000259" key="5">
    <source>
        <dbReference type="Pfam" id="PF07971"/>
    </source>
</evidence>
<feature type="domain" description="Glycosyl hydrolase family 92" evidence="5">
    <location>
        <begin position="560"/>
        <end position="666"/>
    </location>
</feature>
<dbReference type="Gene3D" id="3.30.2080.10">
    <property type="entry name" value="GH92 mannosidase domain"/>
    <property type="match status" value="1"/>
</dbReference>
<feature type="domain" description="Glycosyl hydrolase family 92" evidence="5">
    <location>
        <begin position="238"/>
        <end position="557"/>
    </location>
</feature>
<feature type="domain" description="Glycosyl hydrolase family 92 N-terminal" evidence="6">
    <location>
        <begin position="27"/>
        <end position="204"/>
    </location>
</feature>
<evidence type="ECO:0000256" key="2">
    <source>
        <dbReference type="ARBA" id="ARBA00011245"/>
    </source>
</evidence>
<dbReference type="GO" id="GO:0005829">
    <property type="term" value="C:cytosol"/>
    <property type="evidence" value="ECO:0007669"/>
    <property type="project" value="TreeGrafter"/>
</dbReference>
<dbReference type="InterPro" id="IPR050883">
    <property type="entry name" value="PNGase"/>
</dbReference>
<dbReference type="Pfam" id="PF07971">
    <property type="entry name" value="Glyco_hydro_92"/>
    <property type="match status" value="2"/>
</dbReference>
<dbReference type="AlphaFoldDB" id="A0A5B7ZZI2"/>
<dbReference type="RefSeq" id="WP_139515596.1">
    <property type="nucleotide sequence ID" value="NZ_CP040896.1"/>
</dbReference>
<dbReference type="Pfam" id="PF17678">
    <property type="entry name" value="Glyco_hydro_92N"/>
    <property type="match status" value="1"/>
</dbReference>
<dbReference type="GO" id="GO:0005975">
    <property type="term" value="P:carbohydrate metabolic process"/>
    <property type="evidence" value="ECO:0007669"/>
    <property type="project" value="InterPro"/>
</dbReference>
<name>A0A5B7ZZI2_9BACT</name>
<keyword evidence="7" id="KW-0378">Hydrolase</keyword>
<protein>
    <submittedName>
        <fullName evidence="7">Glycoside hydrolase family 92 protein</fullName>
    </submittedName>
</protein>
<evidence type="ECO:0000259" key="6">
    <source>
        <dbReference type="Pfam" id="PF17678"/>
    </source>
</evidence>
<evidence type="ECO:0000313" key="8">
    <source>
        <dbReference type="Proteomes" id="UP000305398"/>
    </source>
</evidence>
<dbReference type="GO" id="GO:0000224">
    <property type="term" value="F:peptide-N4-(N-acetyl-beta-glucosaminyl)asparagine amidase activity"/>
    <property type="evidence" value="ECO:0007669"/>
    <property type="project" value="TreeGrafter"/>
</dbReference>
<dbReference type="InterPro" id="IPR012939">
    <property type="entry name" value="Glyco_hydro_92"/>
</dbReference>
<keyword evidence="3" id="KW-0106">Calcium</keyword>
<dbReference type="InterPro" id="IPR041371">
    <property type="entry name" value="GH92_N"/>
</dbReference>
<dbReference type="KEGG" id="hyj:FHG12_09985"/>
<dbReference type="Gene3D" id="1.20.1610.10">
    <property type="entry name" value="alpha-1,2-mannosidases domains"/>
    <property type="match status" value="1"/>
</dbReference>
<evidence type="ECO:0000256" key="3">
    <source>
        <dbReference type="ARBA" id="ARBA00022837"/>
    </source>
</evidence>
<evidence type="ECO:0000256" key="4">
    <source>
        <dbReference type="SAM" id="SignalP"/>
    </source>
</evidence>
<dbReference type="Proteomes" id="UP000305398">
    <property type="component" value="Chromosome"/>
</dbReference>
<dbReference type="PANTHER" id="PTHR12143:SF39">
    <property type="entry name" value="SECRETED PROTEIN"/>
    <property type="match status" value="1"/>
</dbReference>
<organism evidence="7 8">
    <name type="scientific">Hymenobacter jejuensis</name>
    <dbReference type="NCBI Taxonomy" id="2502781"/>
    <lineage>
        <taxon>Bacteria</taxon>
        <taxon>Pseudomonadati</taxon>
        <taxon>Bacteroidota</taxon>
        <taxon>Cytophagia</taxon>
        <taxon>Cytophagales</taxon>
        <taxon>Hymenobacteraceae</taxon>
        <taxon>Hymenobacter</taxon>
    </lineage>
</organism>
<dbReference type="EMBL" id="CP040896">
    <property type="protein sequence ID" value="QDA60420.1"/>
    <property type="molecule type" value="Genomic_DNA"/>
</dbReference>